<feature type="region of interest" description="Disordered" evidence="5">
    <location>
        <begin position="386"/>
        <end position="415"/>
    </location>
</feature>
<evidence type="ECO:0000256" key="1">
    <source>
        <dbReference type="ARBA" id="ARBA00007374"/>
    </source>
</evidence>
<feature type="region of interest" description="Disordered" evidence="5">
    <location>
        <begin position="444"/>
        <end position="527"/>
    </location>
</feature>
<dbReference type="SUPFAM" id="SSF56104">
    <property type="entry name" value="SAICAR synthase-like"/>
    <property type="match status" value="1"/>
</dbReference>
<dbReference type="EC" id="2.7.-.-" evidence="4"/>
<protein>
    <recommendedName>
        <fullName evidence="4">Kinase</fullName>
        <ecNumber evidence="4">2.7.-.-</ecNumber>
    </recommendedName>
</protein>
<dbReference type="GO" id="GO:0005634">
    <property type="term" value="C:nucleus"/>
    <property type="evidence" value="ECO:0007669"/>
    <property type="project" value="TreeGrafter"/>
</dbReference>
<feature type="compositionally biased region" description="Polar residues" evidence="5">
    <location>
        <begin position="156"/>
        <end position="166"/>
    </location>
</feature>
<evidence type="ECO:0000256" key="4">
    <source>
        <dbReference type="RuleBase" id="RU363090"/>
    </source>
</evidence>
<sequence length="851" mass="94795">MEETPTKEHQNDSAPNLTGRKAAHSLRLFRNDNNSGTNLHETGDIKSPTHDRHSHRHASLLTPKLKRESISAASISADIKELKLAGALLNPPFDETAAPTGSFRQRRHHSEVLPHEEKLIIQQDPEFAVLEPLSSATYIPKGHENEHITLEEDVDQSLSATQSETGSLPMPVNGSHGTHGSSSRDSDKVIEERPSELVSTVKFASDHQVLEYERYADDNNVQNDDYLANSSLGTDNKFSLAVELTPFKFKVGGHTAIFRFSHRAVCKALVNKENSWYEIIERDHADILKFMPKYIGVLNVRYTTIIEDMDDGNGSINDISLDNPSTPVLDPIHEGEVLGSVPGSLKLRPSSSYTEELPPEVVLDDNKHIIPESLWERYSSSAPSPASSFSYMSEHSPAMSPNVSQPNNSLLGSPGVNSLGSTTVNKKLQEQVLQEVFNPIARSRKPGIRYKPGTSPKLLAQRTSSAGIARAHRLSVSSSDLEKRPKMEQPLKKSFSSLVDLQSAYPPSPSQGNDNAISEDNGDGDRASSALKLARSDSDSIFLMDDEDGDTVHRVDPRNIDEEYLSDSMSPLLMARSQKRKVQRIERFILLEDLTSGMSKPSVLDLKMGTRQYGIEATLKKKKSQRKKCAETTSRLLGVRICGMQCWDNKQSKFISRDKYFGRRIRAGFQFAACIARYLYDGETGYSIVVKIPQLMNDLCQLEKAVQKLSGYRLYGSSLLLMYDGDDIASIKMHVIDFAQCITPDTVFEPGTVTFPPRHPTDPDNGYLRGLKSIKVYLKMIYSNLTGEEYIDDATALAVIDKKEAELKERGVDWLQNFDDIESANSKSEFYEKDLDKVPTFALNDTGYVSE</sequence>
<feature type="compositionally biased region" description="Polar residues" evidence="5">
    <location>
        <begin position="31"/>
        <end position="40"/>
    </location>
</feature>
<keyword evidence="3 4" id="KW-0418">Kinase</keyword>
<dbReference type="OrthoDB" id="2573163at2759"/>
<dbReference type="Gene3D" id="3.30.470.160">
    <property type="entry name" value="Inositol polyphosphate kinase"/>
    <property type="match status" value="1"/>
</dbReference>
<reference evidence="8" key="2">
    <citation type="journal article" date="2017" name="Genome Announc.">
        <title>Genome sequences of Cyberlindnera fabianii 65, Pichia kudriavzevii 129, and Saccharomyces cerevisiae 131 isolated from fermented masau fruits in Zimbabwe.</title>
        <authorList>
            <person name="van Rijswijck I.M.H."/>
            <person name="Derks M.F.L."/>
            <person name="Abee T."/>
            <person name="de Ridder D."/>
            <person name="Smid E.J."/>
        </authorList>
    </citation>
    <scope>NUCLEOTIDE SEQUENCE [LARGE SCALE GENOMIC DNA]</scope>
    <source>
        <strain evidence="8">65</strain>
    </source>
</reference>
<dbReference type="Proteomes" id="UP000189513">
    <property type="component" value="Unassembled WGS sequence"/>
</dbReference>
<feature type="compositionally biased region" description="Polar residues" evidence="5">
    <location>
        <begin position="399"/>
        <end position="415"/>
    </location>
</feature>
<evidence type="ECO:0000256" key="3">
    <source>
        <dbReference type="ARBA" id="ARBA00022777"/>
    </source>
</evidence>
<dbReference type="InterPro" id="IPR005522">
    <property type="entry name" value="IPK"/>
</dbReference>
<dbReference type="Pfam" id="PF03770">
    <property type="entry name" value="IPK"/>
    <property type="match status" value="1"/>
</dbReference>
<dbReference type="VEuPathDB" id="FungiDB:BON22_1404"/>
<feature type="region of interest" description="Disordered" evidence="5">
    <location>
        <begin position="1"/>
        <end position="59"/>
    </location>
</feature>
<dbReference type="GO" id="GO:0005737">
    <property type="term" value="C:cytoplasm"/>
    <property type="evidence" value="ECO:0007669"/>
    <property type="project" value="TreeGrafter"/>
</dbReference>
<feature type="compositionally biased region" description="Basic and acidic residues" evidence="5">
    <location>
        <begin position="480"/>
        <end position="491"/>
    </location>
</feature>
<evidence type="ECO:0000313" key="8">
    <source>
        <dbReference type="Proteomes" id="UP000189513"/>
    </source>
</evidence>
<dbReference type="AlphaFoldDB" id="A0A061B681"/>
<evidence type="ECO:0000256" key="5">
    <source>
        <dbReference type="SAM" id="MobiDB-lite"/>
    </source>
</evidence>
<dbReference type="GO" id="GO:0008440">
    <property type="term" value="F:inositol-1,4,5-trisphosphate 3-kinase activity"/>
    <property type="evidence" value="ECO:0007669"/>
    <property type="project" value="TreeGrafter"/>
</dbReference>
<dbReference type="GO" id="GO:0000824">
    <property type="term" value="F:inositol-1,4,5,6-tetrakisphosphate 3-kinase activity"/>
    <property type="evidence" value="ECO:0007669"/>
    <property type="project" value="TreeGrafter"/>
</dbReference>
<evidence type="ECO:0000313" key="7">
    <source>
        <dbReference type="EMBL" id="ONH68591.1"/>
    </source>
</evidence>
<feature type="region of interest" description="Disordered" evidence="5">
    <location>
        <begin position="155"/>
        <end position="190"/>
    </location>
</feature>
<dbReference type="GO" id="GO:0046854">
    <property type="term" value="P:phosphatidylinositol phosphate biosynthetic process"/>
    <property type="evidence" value="ECO:0007669"/>
    <property type="project" value="TreeGrafter"/>
</dbReference>
<keyword evidence="8" id="KW-1185">Reference proteome</keyword>
<reference evidence="7" key="3">
    <citation type="submission" date="2017-01" db="EMBL/GenBank/DDBJ databases">
        <authorList>
            <person name="Mah S.A."/>
            <person name="Swanson W.J."/>
            <person name="Moy G.W."/>
            <person name="Vacquier V.D."/>
        </authorList>
    </citation>
    <scope>NUCLEOTIDE SEQUENCE [LARGE SCALE GENOMIC DNA]</scope>
    <source>
        <strain evidence="7">65</strain>
    </source>
</reference>
<dbReference type="PANTHER" id="PTHR12400">
    <property type="entry name" value="INOSITOL POLYPHOSPHATE KINASE"/>
    <property type="match status" value="1"/>
</dbReference>
<dbReference type="EMBL" id="MPUK01000002">
    <property type="protein sequence ID" value="ONH68591.1"/>
    <property type="molecule type" value="Genomic_DNA"/>
</dbReference>
<evidence type="ECO:0000256" key="2">
    <source>
        <dbReference type="ARBA" id="ARBA00022679"/>
    </source>
</evidence>
<reference evidence="6" key="1">
    <citation type="journal article" date="2014" name="Genome Announc.">
        <title>Genome sequence of the yeast Cyberlindnera fabianii (Hansenula fabianii).</title>
        <authorList>
            <person name="Freel K.C."/>
            <person name="Sarilar V."/>
            <person name="Neuveglise C."/>
            <person name="Devillers H."/>
            <person name="Friedrich A."/>
            <person name="Schacherer J."/>
        </authorList>
    </citation>
    <scope>NUCLEOTIDE SEQUENCE</scope>
    <source>
        <strain evidence="6">YJS4271</strain>
    </source>
</reference>
<feature type="compositionally biased region" description="Basic and acidic residues" evidence="5">
    <location>
        <begin position="1"/>
        <end position="11"/>
    </location>
</feature>
<organism evidence="6">
    <name type="scientific">Cyberlindnera fabianii</name>
    <name type="common">Yeast</name>
    <name type="synonym">Hansenula fabianii</name>
    <dbReference type="NCBI Taxonomy" id="36022"/>
    <lineage>
        <taxon>Eukaryota</taxon>
        <taxon>Fungi</taxon>
        <taxon>Dikarya</taxon>
        <taxon>Ascomycota</taxon>
        <taxon>Saccharomycotina</taxon>
        <taxon>Saccharomycetes</taxon>
        <taxon>Phaffomycetales</taxon>
        <taxon>Phaffomycetaceae</taxon>
        <taxon>Cyberlindnera</taxon>
    </lineage>
</organism>
<dbReference type="InterPro" id="IPR038286">
    <property type="entry name" value="IPK_sf"/>
</dbReference>
<accession>A0A061B681</accession>
<dbReference type="EMBL" id="LK052901">
    <property type="protein sequence ID" value="CDR45010.1"/>
    <property type="molecule type" value="Genomic_DNA"/>
</dbReference>
<keyword evidence="2 4" id="KW-0808">Transferase</keyword>
<feature type="compositionally biased region" description="Basic and acidic residues" evidence="5">
    <location>
        <begin position="41"/>
        <end position="51"/>
    </location>
</feature>
<dbReference type="PANTHER" id="PTHR12400:SF21">
    <property type="entry name" value="KINASE"/>
    <property type="match status" value="1"/>
</dbReference>
<dbReference type="STRING" id="36022.A0A061B681"/>
<evidence type="ECO:0000313" key="6">
    <source>
        <dbReference type="EMBL" id="CDR45010.1"/>
    </source>
</evidence>
<name>A0A061B681_CYBFA</name>
<dbReference type="GO" id="GO:0032958">
    <property type="term" value="P:inositol phosphate biosynthetic process"/>
    <property type="evidence" value="ECO:0007669"/>
    <property type="project" value="InterPro"/>
</dbReference>
<proteinExistence type="inferred from homology"/>
<gene>
    <name evidence="7" type="ORF">BON22_1404</name>
    <name evidence="6" type="ORF">CYFA0S_16e01090g</name>
</gene>
<comment type="similarity">
    <text evidence="1 4">Belongs to the inositol phosphokinase (IPK) family.</text>
</comment>